<keyword evidence="11" id="KW-0675">Receptor</keyword>
<evidence type="ECO:0000313" key="12">
    <source>
        <dbReference type="Proteomes" id="UP000829517"/>
    </source>
</evidence>
<comment type="subcellular location">
    <subcellularLocation>
        <location evidence="1 8">Cell outer membrane</location>
        <topology evidence="1 8">Multi-pass membrane protein</topology>
    </subcellularLocation>
</comment>
<evidence type="ECO:0000256" key="2">
    <source>
        <dbReference type="ARBA" id="ARBA00022448"/>
    </source>
</evidence>
<evidence type="ECO:0000256" key="5">
    <source>
        <dbReference type="ARBA" id="ARBA00022729"/>
    </source>
</evidence>
<dbReference type="Pfam" id="PF14905">
    <property type="entry name" value="OMP_b-brl_3"/>
    <property type="match status" value="1"/>
</dbReference>
<sequence>MRFQLTKLFIFFYILTGFSQEQQIVDSTYVNDLQEVVVTGQYNPQAVKKSVYEVTVIKRSDINRQAGNNLADVLNQTLNISIIPNASTGKSNVKMFGLDGQYVKILVDNIPLVNDVGFGNNTDLTQINLDDIEQIEIVEGAMGVQYGSDAVAGVINIITKKSSQDTWQITPYLQEETIGNEYSWFDKGRHIQSLSIANNISDKWFANAVFTRNDFAGLWGDKEGADYQYDDGKRGYEWLPKVQYNAKGLLSYKTENLRLFYKFEYFNETVSRYDSIVRENYNASTQTYNPISSDEIFTSERFLHHFNINGNFDSGIFYDVSLSYQQQKKNAETYNYRIVEDEKFDVEKFEYESRKVYYSKGTFSNFLKESAFDFQTGYEFNVIDGYASSISGDYDGENIKRKIGSYDFFTSAEYIPNSRFSLRPGARVFFSNKFDTQVALELSSKYLFKNDIELRAVVGTAPRMPNFSELYSYFVDANHDVQGNEGLEPENGVSAFVHAKKTFHLNDELILRSKLSAGYIDIDDRIELVIVNDSPLAYQYNNIDKYKTWNISFSNGFMYQQLSGNIGISYSGVSKVLASQNYNDDYLNALQVNASLSYNIPRWSTTFSTYFKHNGPEYQFLQDENEDGESILIRGKQEAYSWWDASVRKSFYNKKLQLTLGARNLLDVTSVNNTTVGGGVHAGPSSSVLLGYGRSYFIKLLYNLNFN</sequence>
<dbReference type="Proteomes" id="UP000829517">
    <property type="component" value="Unassembled WGS sequence"/>
</dbReference>
<evidence type="ECO:0000313" key="11">
    <source>
        <dbReference type="EMBL" id="MCF8714088.1"/>
    </source>
</evidence>
<keyword evidence="5" id="KW-0732">Signal</keyword>
<dbReference type="PROSITE" id="PS52016">
    <property type="entry name" value="TONB_DEPENDENT_REC_3"/>
    <property type="match status" value="1"/>
</dbReference>
<dbReference type="InterPro" id="IPR039426">
    <property type="entry name" value="TonB-dep_rcpt-like"/>
</dbReference>
<comment type="caution">
    <text evidence="11">The sequence shown here is derived from an EMBL/GenBank/DDBJ whole genome shotgun (WGS) entry which is preliminary data.</text>
</comment>
<dbReference type="InterPro" id="IPR012910">
    <property type="entry name" value="Plug_dom"/>
</dbReference>
<keyword evidence="6 8" id="KW-0472">Membrane</keyword>
<keyword evidence="12" id="KW-1185">Reference proteome</keyword>
<dbReference type="Gene3D" id="2.40.170.20">
    <property type="entry name" value="TonB-dependent receptor, beta-barrel domain"/>
    <property type="match status" value="1"/>
</dbReference>
<dbReference type="Gene3D" id="2.170.130.10">
    <property type="entry name" value="TonB-dependent receptor, plug domain"/>
    <property type="match status" value="1"/>
</dbReference>
<dbReference type="SUPFAM" id="SSF56935">
    <property type="entry name" value="Porins"/>
    <property type="match status" value="1"/>
</dbReference>
<evidence type="ECO:0000256" key="8">
    <source>
        <dbReference type="PROSITE-ProRule" id="PRU01360"/>
    </source>
</evidence>
<dbReference type="Pfam" id="PF07715">
    <property type="entry name" value="Plug"/>
    <property type="match status" value="1"/>
</dbReference>
<keyword evidence="7 8" id="KW-0998">Cell outer membrane</keyword>
<keyword evidence="3 8" id="KW-1134">Transmembrane beta strand</keyword>
<evidence type="ECO:0000256" key="6">
    <source>
        <dbReference type="ARBA" id="ARBA00023136"/>
    </source>
</evidence>
<comment type="similarity">
    <text evidence="8">Belongs to the TonB-dependent receptor family.</text>
</comment>
<reference evidence="11 12" key="1">
    <citation type="submission" date="2021-01" db="EMBL/GenBank/DDBJ databases">
        <title>Genome sequencing of Joostella atrarenae M1-2 (= KCTC 23194).</title>
        <authorList>
            <person name="Zakaria M.R."/>
            <person name="Lam M.Q."/>
            <person name="Chong C.S."/>
        </authorList>
    </citation>
    <scope>NUCLEOTIDE SEQUENCE [LARGE SCALE GENOMIC DNA]</scope>
    <source>
        <strain evidence="11 12">M1-2</strain>
    </source>
</reference>
<dbReference type="PANTHER" id="PTHR30069:SF29">
    <property type="entry name" value="HEMOGLOBIN AND HEMOGLOBIN-HAPTOGLOBIN-BINDING PROTEIN 1-RELATED"/>
    <property type="match status" value="1"/>
</dbReference>
<name>A0ABS9J169_9FLAO</name>
<organism evidence="11 12">
    <name type="scientific">Joostella atrarenae</name>
    <dbReference type="NCBI Taxonomy" id="679257"/>
    <lineage>
        <taxon>Bacteria</taxon>
        <taxon>Pseudomonadati</taxon>
        <taxon>Bacteroidota</taxon>
        <taxon>Flavobacteriia</taxon>
        <taxon>Flavobacteriales</taxon>
        <taxon>Flavobacteriaceae</taxon>
        <taxon>Joostella</taxon>
    </lineage>
</organism>
<evidence type="ECO:0000256" key="1">
    <source>
        <dbReference type="ARBA" id="ARBA00004571"/>
    </source>
</evidence>
<dbReference type="InterPro" id="IPR041700">
    <property type="entry name" value="OMP_b-brl_3"/>
</dbReference>
<evidence type="ECO:0000256" key="4">
    <source>
        <dbReference type="ARBA" id="ARBA00022692"/>
    </source>
</evidence>
<evidence type="ECO:0000256" key="7">
    <source>
        <dbReference type="ARBA" id="ARBA00023237"/>
    </source>
</evidence>
<proteinExistence type="inferred from homology"/>
<accession>A0ABS9J169</accession>
<dbReference type="PANTHER" id="PTHR30069">
    <property type="entry name" value="TONB-DEPENDENT OUTER MEMBRANE RECEPTOR"/>
    <property type="match status" value="1"/>
</dbReference>
<evidence type="ECO:0000256" key="3">
    <source>
        <dbReference type="ARBA" id="ARBA00022452"/>
    </source>
</evidence>
<feature type="domain" description="TonB-dependent receptor plug" evidence="9">
    <location>
        <begin position="48"/>
        <end position="154"/>
    </location>
</feature>
<keyword evidence="2 8" id="KW-0813">Transport</keyword>
<dbReference type="InterPro" id="IPR036942">
    <property type="entry name" value="Beta-barrel_TonB_sf"/>
</dbReference>
<dbReference type="InterPro" id="IPR037066">
    <property type="entry name" value="Plug_dom_sf"/>
</dbReference>
<evidence type="ECO:0000259" key="10">
    <source>
        <dbReference type="Pfam" id="PF14905"/>
    </source>
</evidence>
<keyword evidence="4 8" id="KW-0812">Transmembrane</keyword>
<gene>
    <name evidence="11" type="ORF">JM658_04535</name>
</gene>
<feature type="domain" description="Outer membrane protein beta-barrel" evidence="10">
    <location>
        <begin position="465"/>
        <end position="677"/>
    </location>
</feature>
<dbReference type="RefSeq" id="WP_236958032.1">
    <property type="nucleotide sequence ID" value="NZ_JAETXX010000001.1"/>
</dbReference>
<protein>
    <submittedName>
        <fullName evidence="11">TonB-dependent receptor plug domain-containing protein</fullName>
    </submittedName>
</protein>
<evidence type="ECO:0000259" key="9">
    <source>
        <dbReference type="Pfam" id="PF07715"/>
    </source>
</evidence>
<dbReference type="EMBL" id="JAETXX010000001">
    <property type="protein sequence ID" value="MCF8714088.1"/>
    <property type="molecule type" value="Genomic_DNA"/>
</dbReference>